<evidence type="ECO:0000313" key="2">
    <source>
        <dbReference type="EMBL" id="CEL56129.1"/>
    </source>
</evidence>
<organism evidence="2 3">
    <name type="scientific">Thanatephorus cucumeris (strain AG1-IB / isolate 7/3/14)</name>
    <name type="common">Lettuce bottom rot fungus</name>
    <name type="synonym">Rhizoctonia solani</name>
    <dbReference type="NCBI Taxonomy" id="1108050"/>
    <lineage>
        <taxon>Eukaryota</taxon>
        <taxon>Fungi</taxon>
        <taxon>Dikarya</taxon>
        <taxon>Basidiomycota</taxon>
        <taxon>Agaricomycotina</taxon>
        <taxon>Agaricomycetes</taxon>
        <taxon>Cantharellales</taxon>
        <taxon>Ceratobasidiaceae</taxon>
        <taxon>Rhizoctonia</taxon>
        <taxon>Rhizoctonia solani AG-1</taxon>
    </lineage>
</organism>
<accession>A0A0B7FGV5</accession>
<feature type="region of interest" description="Disordered" evidence="1">
    <location>
        <begin position="1"/>
        <end position="28"/>
    </location>
</feature>
<sequence length="129" mass="14465">MQTMVDRTGPSSKKLTRGPPNSSPPYRTIYTASMHIHTRCRHGRDQSRHLPRHTLHVTPIHHIVYSPYSSGALPWGSRARTTQPPLYSNRGNEVANSLHKCRSQVGLKFASCSWDHLGNDNLSLSMALP</sequence>
<protein>
    <submittedName>
        <fullName evidence="2">Uncharacterized protein</fullName>
    </submittedName>
</protein>
<evidence type="ECO:0000313" key="3">
    <source>
        <dbReference type="Proteomes" id="UP000059188"/>
    </source>
</evidence>
<gene>
    <name evidence="2" type="ORF">RSOLAG1IB_07582</name>
</gene>
<feature type="compositionally biased region" description="Polar residues" evidence="1">
    <location>
        <begin position="1"/>
        <end position="13"/>
    </location>
</feature>
<reference evidence="2 3" key="1">
    <citation type="submission" date="2014-11" db="EMBL/GenBank/DDBJ databases">
        <authorList>
            <person name="Wibberg Daniel"/>
        </authorList>
    </citation>
    <scope>NUCLEOTIDE SEQUENCE [LARGE SCALE GENOMIC DNA]</scope>
    <source>
        <strain evidence="2">Rhizoctonia solani AG1-IB 7/3/14</strain>
    </source>
</reference>
<name>A0A0B7FGV5_THACB</name>
<evidence type="ECO:0000256" key="1">
    <source>
        <dbReference type="SAM" id="MobiDB-lite"/>
    </source>
</evidence>
<dbReference type="EMBL" id="LN679119">
    <property type="protein sequence ID" value="CEL56129.1"/>
    <property type="molecule type" value="Genomic_DNA"/>
</dbReference>
<proteinExistence type="predicted"/>
<keyword evidence="3" id="KW-1185">Reference proteome</keyword>
<dbReference type="Proteomes" id="UP000059188">
    <property type="component" value="Unassembled WGS sequence"/>
</dbReference>
<dbReference type="AlphaFoldDB" id="A0A0B7FGV5"/>